<feature type="domain" description="Endonuclease GajA/Old nuclease/RecF-like AAA" evidence="1">
    <location>
        <begin position="1"/>
        <end position="49"/>
    </location>
</feature>
<dbReference type="InterPro" id="IPR003959">
    <property type="entry name" value="ATPase_AAA_core"/>
</dbReference>
<feature type="domain" description="ATPase AAA-type core" evidence="2">
    <location>
        <begin position="196"/>
        <end position="334"/>
    </location>
</feature>
<dbReference type="InterPro" id="IPR051396">
    <property type="entry name" value="Bact_Antivir_Def_Nuclease"/>
</dbReference>
<proteinExistence type="predicted"/>
<evidence type="ECO:0000259" key="1">
    <source>
        <dbReference type="Pfam" id="PF13175"/>
    </source>
</evidence>
<dbReference type="SUPFAM" id="SSF52540">
    <property type="entry name" value="P-loop containing nucleoside triphosphate hydrolases"/>
    <property type="match status" value="1"/>
</dbReference>
<keyword evidence="4" id="KW-1185">Reference proteome</keyword>
<dbReference type="RefSeq" id="WP_368846625.1">
    <property type="nucleotide sequence ID" value="NZ_CP194411.1"/>
</dbReference>
<evidence type="ECO:0000313" key="4">
    <source>
        <dbReference type="Proteomes" id="UP001559623"/>
    </source>
</evidence>
<sequence length="387" mass="44638">MIRSIEIHGFKRFEHIQMKDFGRVNLFVGRNNVGKTTLLEALLAFCCGKSFLPFAHMAILHRRHDMMSLPSNVVSSAYSFADMILQSFMMKKNPQSLAFSFAAEVDDERHTVEHLFSPGEIFEEFFPKHMGGIGNPEPSIIDVPNIQMQSGNGFSIQLRRQVIGTWKIMVDNEEVLYQIAVPDIAEEKNQRPLLLARFNDILSHRIERDNRRIYSQMSRENKIDNFVDELNQSFKNLEIEKIENIPFPDGSESPISFLMSNGEHIPLYAMGDGVRRWYTVLGGMLSFRNAIHCFEEIDSGFHHEAQEQLSKNLFNYANAYNNQLFMTTHNIEYMDTLLAAAKKRGGDCLTKEVRIITLRQDEKGITHRIMDGEEALWARKNGLELRR</sequence>
<comment type="caution">
    <text evidence="3">The sequence shown here is derived from an EMBL/GenBank/DDBJ whole genome shotgun (WGS) entry which is preliminary data.</text>
</comment>
<accession>A0ABV3X5L7</accession>
<dbReference type="PANTHER" id="PTHR43581:SF4">
    <property type="entry name" value="ATP_GTP PHOSPHATASE"/>
    <property type="match status" value="1"/>
</dbReference>
<name>A0ABV3X5L7_9FIRM</name>
<dbReference type="Pfam" id="PF13304">
    <property type="entry name" value="AAA_21"/>
    <property type="match status" value="1"/>
</dbReference>
<dbReference type="Pfam" id="PF13175">
    <property type="entry name" value="AAA_15"/>
    <property type="match status" value="1"/>
</dbReference>
<evidence type="ECO:0000313" key="3">
    <source>
        <dbReference type="EMBL" id="MEX5284907.1"/>
    </source>
</evidence>
<dbReference type="PANTHER" id="PTHR43581">
    <property type="entry name" value="ATP/GTP PHOSPHATASE"/>
    <property type="match status" value="1"/>
</dbReference>
<dbReference type="InterPro" id="IPR027417">
    <property type="entry name" value="P-loop_NTPase"/>
</dbReference>
<protein>
    <submittedName>
        <fullName evidence="3">AAA family ATPase</fullName>
    </submittedName>
</protein>
<dbReference type="EMBL" id="JARVLH010000002">
    <property type="protein sequence ID" value="MEX5284907.1"/>
    <property type="molecule type" value="Genomic_DNA"/>
</dbReference>
<reference evidence="3 4" key="1">
    <citation type="submission" date="2023-04" db="EMBL/GenBank/DDBJ databases">
        <title>Genome Sequence of Selenomonas sputigena ATCC 33150.</title>
        <authorList>
            <person name="Miller D.P."/>
            <person name="Anvari S."/>
            <person name="Polson S.W."/>
            <person name="Macdonald M."/>
            <person name="Mcdowell J.V."/>
        </authorList>
    </citation>
    <scope>NUCLEOTIDE SEQUENCE [LARGE SCALE GENOMIC DNA]</scope>
    <source>
        <strain evidence="3 4">ATCC 33150</strain>
    </source>
</reference>
<dbReference type="Gene3D" id="3.40.50.300">
    <property type="entry name" value="P-loop containing nucleotide triphosphate hydrolases"/>
    <property type="match status" value="2"/>
</dbReference>
<organism evidence="3 4">
    <name type="scientific">Selenomonas sputigena</name>
    <dbReference type="NCBI Taxonomy" id="69823"/>
    <lineage>
        <taxon>Bacteria</taxon>
        <taxon>Bacillati</taxon>
        <taxon>Bacillota</taxon>
        <taxon>Negativicutes</taxon>
        <taxon>Selenomonadales</taxon>
        <taxon>Selenomonadaceae</taxon>
        <taxon>Selenomonas</taxon>
    </lineage>
</organism>
<dbReference type="Proteomes" id="UP001559623">
    <property type="component" value="Unassembled WGS sequence"/>
</dbReference>
<gene>
    <name evidence="3" type="ORF">QCO44_04505</name>
</gene>
<dbReference type="InterPro" id="IPR041685">
    <property type="entry name" value="AAA_GajA/Old/RecF-like"/>
</dbReference>
<evidence type="ECO:0000259" key="2">
    <source>
        <dbReference type="Pfam" id="PF13304"/>
    </source>
</evidence>